<dbReference type="SUPFAM" id="SSF52518">
    <property type="entry name" value="Thiamin diphosphate-binding fold (THDP-binding)"/>
    <property type="match status" value="1"/>
</dbReference>
<evidence type="ECO:0000256" key="1">
    <source>
        <dbReference type="ARBA" id="ARBA00001964"/>
    </source>
</evidence>
<name>A0A377JLK4_9HELI</name>
<dbReference type="Pfam" id="PF02779">
    <property type="entry name" value="Transket_pyr"/>
    <property type="match status" value="1"/>
</dbReference>
<dbReference type="Gene3D" id="3.40.50.970">
    <property type="match status" value="1"/>
</dbReference>
<dbReference type="SMART" id="SM00861">
    <property type="entry name" value="Transket_pyr"/>
    <property type="match status" value="1"/>
</dbReference>
<proteinExistence type="inferred from homology"/>
<dbReference type="AlphaFoldDB" id="A0A377JLK4"/>
<dbReference type="Proteomes" id="UP000255335">
    <property type="component" value="Unassembled WGS sequence"/>
</dbReference>
<dbReference type="SUPFAM" id="SSF52922">
    <property type="entry name" value="TK C-terminal domain-like"/>
    <property type="match status" value="1"/>
</dbReference>
<dbReference type="CDD" id="cd07033">
    <property type="entry name" value="TPP_PYR_DXS_TK_like"/>
    <property type="match status" value="1"/>
</dbReference>
<evidence type="ECO:0000259" key="4">
    <source>
        <dbReference type="SMART" id="SM00861"/>
    </source>
</evidence>
<dbReference type="GO" id="GO:0004802">
    <property type="term" value="F:transketolase activity"/>
    <property type="evidence" value="ECO:0007669"/>
    <property type="project" value="UniProtKB-EC"/>
</dbReference>
<dbReference type="InterPro" id="IPR051157">
    <property type="entry name" value="PDH/Transketolase"/>
</dbReference>
<keyword evidence="3" id="KW-0786">Thiamine pyrophosphate</keyword>
<comment type="cofactor">
    <cofactor evidence="1">
        <name>thiamine diphosphate</name>
        <dbReference type="ChEBI" id="CHEBI:58937"/>
    </cofactor>
</comment>
<dbReference type="GO" id="GO:0008661">
    <property type="term" value="F:1-deoxy-D-xylulose-5-phosphate synthase activity"/>
    <property type="evidence" value="ECO:0007669"/>
    <property type="project" value="UniProtKB-EC"/>
</dbReference>
<dbReference type="RefSeq" id="WP_115025524.1">
    <property type="nucleotide sequence ID" value="NZ_UGHZ01000001.1"/>
</dbReference>
<evidence type="ECO:0000256" key="3">
    <source>
        <dbReference type="ARBA" id="ARBA00023052"/>
    </source>
</evidence>
<keyword evidence="5" id="KW-0808">Transferase</keyword>
<protein>
    <submittedName>
        <fullName evidence="5">Transketolase subunit B</fullName>
        <ecNumber evidence="5">2.2.1.1</ecNumber>
        <ecNumber evidence="5">2.2.1.7</ecNumber>
    </submittedName>
</protein>
<dbReference type="Gene3D" id="3.40.50.920">
    <property type="match status" value="1"/>
</dbReference>
<organism evidence="5 6">
    <name type="scientific">Helicobacter cinaedi</name>
    <dbReference type="NCBI Taxonomy" id="213"/>
    <lineage>
        <taxon>Bacteria</taxon>
        <taxon>Pseudomonadati</taxon>
        <taxon>Campylobacterota</taxon>
        <taxon>Epsilonproteobacteria</taxon>
        <taxon>Campylobacterales</taxon>
        <taxon>Helicobacteraceae</taxon>
        <taxon>Helicobacter</taxon>
    </lineage>
</organism>
<accession>A0A377JLK4</accession>
<evidence type="ECO:0000313" key="6">
    <source>
        <dbReference type="Proteomes" id="UP000255335"/>
    </source>
</evidence>
<comment type="similarity">
    <text evidence="2">Belongs to the transketolase family.</text>
</comment>
<dbReference type="Pfam" id="PF02780">
    <property type="entry name" value="Transketolase_C"/>
    <property type="match status" value="1"/>
</dbReference>
<dbReference type="InterPro" id="IPR005475">
    <property type="entry name" value="Transketolase-like_Pyr-bd"/>
</dbReference>
<dbReference type="PANTHER" id="PTHR43825">
    <property type="entry name" value="PYRUVATE DEHYDROGENASE E1 COMPONENT"/>
    <property type="match status" value="1"/>
</dbReference>
<evidence type="ECO:0000256" key="2">
    <source>
        <dbReference type="ARBA" id="ARBA00007131"/>
    </source>
</evidence>
<dbReference type="InterPro" id="IPR033248">
    <property type="entry name" value="Transketolase_C"/>
</dbReference>
<gene>
    <name evidence="5" type="primary">dxs_1</name>
    <name evidence="5" type="ORF">NCTC12221_00081</name>
</gene>
<dbReference type="EC" id="2.2.1.7" evidence="5"/>
<evidence type="ECO:0000313" key="5">
    <source>
        <dbReference type="EMBL" id="STP08669.1"/>
    </source>
</evidence>
<sequence>MSAFTSKEAKMLSKIGTRAAYGMLLMELIAKNDNVFALSADLGGSSGLGRMREVMPHRFINTGIAEQSLISISAGLAKEGLIPFASSFAPFITGRCFDFIRMNLGYMNLNVKLVGLGCGVGMGELGHSHYGWEDIALLRSIPNMTIICPSDCGMIKKSLYAVALRQSPTYIRLTNTLNVPIVYEEDFDFEIGKAITLKSGDDVALIATGSMVHTSLKAAEILEQNSISCSVIDLHTIKPLDEEAVLNACKSHKLIATIEEHSIIGGLGGAIAEFKARIGCDTRQIIIGLPDSYGHTADYSYQLEKYGLCATQIAQTIQSHFN</sequence>
<dbReference type="EC" id="2.2.1.1" evidence="5"/>
<reference evidence="5 6" key="1">
    <citation type="submission" date="2018-06" db="EMBL/GenBank/DDBJ databases">
        <authorList>
            <consortium name="Pathogen Informatics"/>
            <person name="Doyle S."/>
        </authorList>
    </citation>
    <scope>NUCLEOTIDE SEQUENCE [LARGE SCALE GENOMIC DNA]</scope>
    <source>
        <strain evidence="5 6">NCTC12221</strain>
    </source>
</reference>
<dbReference type="InterPro" id="IPR029061">
    <property type="entry name" value="THDP-binding"/>
</dbReference>
<dbReference type="PANTHER" id="PTHR43825:SF1">
    <property type="entry name" value="TRANSKETOLASE-LIKE PYRIMIDINE-BINDING DOMAIN-CONTAINING PROTEIN"/>
    <property type="match status" value="1"/>
</dbReference>
<feature type="domain" description="Transketolase-like pyrimidine-binding" evidence="4">
    <location>
        <begin position="15"/>
        <end position="181"/>
    </location>
</feature>
<dbReference type="InterPro" id="IPR009014">
    <property type="entry name" value="Transketo_C/PFOR_II"/>
</dbReference>
<dbReference type="FunFam" id="3.40.50.970:FF:000129">
    <property type="entry name" value="Transketolase"/>
    <property type="match status" value="1"/>
</dbReference>
<dbReference type="EMBL" id="UGHZ01000001">
    <property type="protein sequence ID" value="STP08669.1"/>
    <property type="molecule type" value="Genomic_DNA"/>
</dbReference>